<organism evidence="1 2">
    <name type="scientific">Anaerostipes hadrus</name>
    <dbReference type="NCBI Taxonomy" id="649756"/>
    <lineage>
        <taxon>Bacteria</taxon>
        <taxon>Bacillati</taxon>
        <taxon>Bacillota</taxon>
        <taxon>Clostridia</taxon>
        <taxon>Lachnospirales</taxon>
        <taxon>Lachnospiraceae</taxon>
        <taxon>Anaerostipes</taxon>
    </lineage>
</organism>
<evidence type="ECO:0000313" key="2">
    <source>
        <dbReference type="Proteomes" id="UP000095598"/>
    </source>
</evidence>
<name>A0A173QYM4_ANAHA</name>
<evidence type="ECO:0000313" key="1">
    <source>
        <dbReference type="EMBL" id="CUM70691.1"/>
    </source>
</evidence>
<dbReference type="Proteomes" id="UP000095598">
    <property type="component" value="Unassembled WGS sequence"/>
</dbReference>
<reference evidence="1 2" key="1">
    <citation type="submission" date="2015-09" db="EMBL/GenBank/DDBJ databases">
        <authorList>
            <consortium name="Pathogen Informatics"/>
        </authorList>
    </citation>
    <scope>NUCLEOTIDE SEQUENCE [LARGE SCALE GENOMIC DNA]</scope>
    <source>
        <strain evidence="1 2">2789STDY5608868</strain>
    </source>
</reference>
<accession>A0A173QYM4</accession>
<sequence length="96" mass="11209">MYKVELKFDTSKLAPETVNQMCEQADQIFEQEDLSCAVKALGSRIYLDRGRKQDYGRFWAAIFQLKNSVGIAENLLECFWYNGTEKENLITDFIRN</sequence>
<dbReference type="RefSeq" id="WP_022415108.1">
    <property type="nucleotide sequence ID" value="NZ_CYXT01000001.1"/>
</dbReference>
<dbReference type="GeneID" id="92823445"/>
<proteinExistence type="predicted"/>
<dbReference type="EMBL" id="CYXT01000001">
    <property type="protein sequence ID" value="CUM70691.1"/>
    <property type="molecule type" value="Genomic_DNA"/>
</dbReference>
<protein>
    <submittedName>
        <fullName evidence="1">Uncharacterized protein</fullName>
    </submittedName>
</protein>
<gene>
    <name evidence="1" type="ORF">ERS852425_00137</name>
</gene>
<dbReference type="AlphaFoldDB" id="A0A173QYM4"/>